<dbReference type="GO" id="GO:0006865">
    <property type="term" value="P:amino acid transport"/>
    <property type="evidence" value="ECO:0007669"/>
    <property type="project" value="UniProtKB-KW"/>
</dbReference>
<evidence type="ECO:0000259" key="10">
    <source>
        <dbReference type="PROSITE" id="PS50928"/>
    </source>
</evidence>
<dbReference type="CDD" id="cd06261">
    <property type="entry name" value="TM_PBP2"/>
    <property type="match status" value="1"/>
</dbReference>
<dbReference type="PANTHER" id="PTHR30614:SF37">
    <property type="entry name" value="AMINO-ACID ABC TRANSPORTER PERMEASE PROTEIN YHDX-RELATED"/>
    <property type="match status" value="1"/>
</dbReference>
<name>K6WN23_9MICO</name>
<feature type="transmembrane region" description="Helical" evidence="9">
    <location>
        <begin position="165"/>
        <end position="183"/>
    </location>
</feature>
<keyword evidence="4" id="KW-1003">Cell membrane</keyword>
<organism evidence="11 12">
    <name type="scientific">Kineosphaera limosa NBRC 100340</name>
    <dbReference type="NCBI Taxonomy" id="1184609"/>
    <lineage>
        <taxon>Bacteria</taxon>
        <taxon>Bacillati</taxon>
        <taxon>Actinomycetota</taxon>
        <taxon>Actinomycetes</taxon>
        <taxon>Micrococcales</taxon>
        <taxon>Dermatophilaceae</taxon>
        <taxon>Kineosphaera</taxon>
    </lineage>
</organism>
<keyword evidence="12" id="KW-1185">Reference proteome</keyword>
<evidence type="ECO:0000256" key="4">
    <source>
        <dbReference type="ARBA" id="ARBA00022475"/>
    </source>
</evidence>
<dbReference type="AlphaFoldDB" id="K6WN23"/>
<dbReference type="STRING" id="1184609.KILIM_017_00610"/>
<dbReference type="InterPro" id="IPR000515">
    <property type="entry name" value="MetI-like"/>
</dbReference>
<dbReference type="Proteomes" id="UP000008366">
    <property type="component" value="Unassembled WGS sequence"/>
</dbReference>
<dbReference type="GO" id="GO:0022857">
    <property type="term" value="F:transmembrane transporter activity"/>
    <property type="evidence" value="ECO:0007669"/>
    <property type="project" value="InterPro"/>
</dbReference>
<keyword evidence="6" id="KW-0029">Amino-acid transport</keyword>
<dbReference type="PROSITE" id="PS50928">
    <property type="entry name" value="ABC_TM1"/>
    <property type="match status" value="1"/>
</dbReference>
<evidence type="ECO:0000256" key="7">
    <source>
        <dbReference type="ARBA" id="ARBA00022989"/>
    </source>
</evidence>
<dbReference type="EMBL" id="BAHD01000017">
    <property type="protein sequence ID" value="GAB95216.1"/>
    <property type="molecule type" value="Genomic_DNA"/>
</dbReference>
<evidence type="ECO:0000256" key="1">
    <source>
        <dbReference type="ARBA" id="ARBA00004651"/>
    </source>
</evidence>
<accession>K6WN23</accession>
<keyword evidence="8 9" id="KW-0472">Membrane</keyword>
<dbReference type="InterPro" id="IPR035906">
    <property type="entry name" value="MetI-like_sf"/>
</dbReference>
<feature type="domain" description="ABC transmembrane type-1" evidence="10">
    <location>
        <begin position="14"/>
        <end position="212"/>
    </location>
</feature>
<dbReference type="eggNOG" id="COG0765">
    <property type="taxonomic scope" value="Bacteria"/>
</dbReference>
<keyword evidence="3 9" id="KW-0813">Transport</keyword>
<dbReference type="InterPro" id="IPR043429">
    <property type="entry name" value="ArtM/GltK/GlnP/TcyL/YhdX-like"/>
</dbReference>
<feature type="transmembrane region" description="Helical" evidence="9">
    <location>
        <begin position="12"/>
        <end position="41"/>
    </location>
</feature>
<evidence type="ECO:0000313" key="11">
    <source>
        <dbReference type="EMBL" id="GAB95216.1"/>
    </source>
</evidence>
<keyword evidence="7 9" id="KW-1133">Transmembrane helix</keyword>
<dbReference type="OrthoDB" id="3181282at2"/>
<evidence type="ECO:0000313" key="12">
    <source>
        <dbReference type="Proteomes" id="UP000008366"/>
    </source>
</evidence>
<comment type="caution">
    <text evidence="11">The sequence shown here is derived from an EMBL/GenBank/DDBJ whole genome shotgun (WGS) entry which is preliminary data.</text>
</comment>
<sequence length="223" mass="24084">MGQILANYDVFAYFFLTIRLAVFSAIGAFVLGTIIAIFRLAPVGFLRGLGRFYVEVIRNTPLTLIMVSTLLVFHSNLLIPMIGADTVATRNFNWAVVALAIYHSAFVCEALRSGVNTVPVGQAEAARSMGLTFTQSLRHVIFPQALRGAIVPLTNVFIALTKNTTVAAVIGVAEIAYLTSIVIENQPGLILSMFLIVALGFVILTLPIGLLGTYLGRKLAVQR</sequence>
<feature type="transmembrane region" description="Helical" evidence="9">
    <location>
        <begin position="62"/>
        <end position="82"/>
    </location>
</feature>
<gene>
    <name evidence="11" type="primary">gluC</name>
    <name evidence="11" type="ORF">KILIM_017_00610</name>
</gene>
<dbReference type="InterPro" id="IPR010065">
    <property type="entry name" value="AA_ABC_transptr_permease_3TM"/>
</dbReference>
<protein>
    <submittedName>
        <fullName evidence="11">Glutamate ABC transporter permease protein</fullName>
    </submittedName>
</protein>
<feature type="transmembrane region" description="Helical" evidence="9">
    <location>
        <begin position="189"/>
        <end position="215"/>
    </location>
</feature>
<evidence type="ECO:0000256" key="6">
    <source>
        <dbReference type="ARBA" id="ARBA00022970"/>
    </source>
</evidence>
<proteinExistence type="inferred from homology"/>
<dbReference type="SUPFAM" id="SSF161098">
    <property type="entry name" value="MetI-like"/>
    <property type="match status" value="1"/>
</dbReference>
<comment type="subcellular location">
    <subcellularLocation>
        <location evidence="1 9">Cell membrane</location>
        <topology evidence="1 9">Multi-pass membrane protein</topology>
    </subcellularLocation>
</comment>
<dbReference type="RefSeq" id="WP_006591748.1">
    <property type="nucleotide sequence ID" value="NZ_BAHD01000017.1"/>
</dbReference>
<reference evidence="11 12" key="1">
    <citation type="submission" date="2012-08" db="EMBL/GenBank/DDBJ databases">
        <title>Whole genome shotgun sequence of Kineosphaera limosa NBRC 100340.</title>
        <authorList>
            <person name="Yoshida I."/>
            <person name="Isaki S."/>
            <person name="Hosoyama A."/>
            <person name="Tsuchikane K."/>
            <person name="Katsumata H."/>
            <person name="Ando Y."/>
            <person name="Ohji S."/>
            <person name="Hamada M."/>
            <person name="Tamura T."/>
            <person name="Yamazoe A."/>
            <person name="Yamazaki S."/>
            <person name="Fujita N."/>
        </authorList>
    </citation>
    <scope>NUCLEOTIDE SEQUENCE [LARGE SCALE GENOMIC DNA]</scope>
    <source>
        <strain evidence="11 12">NBRC 100340</strain>
    </source>
</reference>
<dbReference type="PANTHER" id="PTHR30614">
    <property type="entry name" value="MEMBRANE COMPONENT OF AMINO ACID ABC TRANSPORTER"/>
    <property type="match status" value="1"/>
</dbReference>
<evidence type="ECO:0000256" key="9">
    <source>
        <dbReference type="RuleBase" id="RU363032"/>
    </source>
</evidence>
<dbReference type="Gene3D" id="1.10.3720.10">
    <property type="entry name" value="MetI-like"/>
    <property type="match status" value="1"/>
</dbReference>
<comment type="similarity">
    <text evidence="2">Belongs to the binding-protein-dependent transport system permease family. HisMQ subfamily.</text>
</comment>
<keyword evidence="5 9" id="KW-0812">Transmembrane</keyword>
<evidence type="ECO:0000256" key="2">
    <source>
        <dbReference type="ARBA" id="ARBA00010072"/>
    </source>
</evidence>
<evidence type="ECO:0000256" key="3">
    <source>
        <dbReference type="ARBA" id="ARBA00022448"/>
    </source>
</evidence>
<evidence type="ECO:0000256" key="8">
    <source>
        <dbReference type="ARBA" id="ARBA00023136"/>
    </source>
</evidence>
<evidence type="ECO:0000256" key="5">
    <source>
        <dbReference type="ARBA" id="ARBA00022692"/>
    </source>
</evidence>
<dbReference type="Pfam" id="PF00528">
    <property type="entry name" value="BPD_transp_1"/>
    <property type="match status" value="1"/>
</dbReference>
<dbReference type="NCBIfam" id="TIGR01726">
    <property type="entry name" value="HEQRo_perm_3TM"/>
    <property type="match status" value="1"/>
</dbReference>
<dbReference type="GO" id="GO:0043190">
    <property type="term" value="C:ATP-binding cassette (ABC) transporter complex"/>
    <property type="evidence" value="ECO:0007669"/>
    <property type="project" value="InterPro"/>
</dbReference>